<dbReference type="InterPro" id="IPR034660">
    <property type="entry name" value="DinB/YfiT-like"/>
</dbReference>
<dbReference type="STRING" id="28042.GU90_14005"/>
<proteinExistence type="predicted"/>
<dbReference type="OrthoDB" id="5118203at2"/>
<dbReference type="EMBL" id="JNVU01000033">
    <property type="protein sequence ID" value="KEI43794.1"/>
    <property type="molecule type" value="Genomic_DNA"/>
</dbReference>
<protein>
    <submittedName>
        <fullName evidence="3">Maleylpyruvate isomerase</fullName>
    </submittedName>
</protein>
<feature type="domain" description="MDMPI C-terminal" evidence="1">
    <location>
        <begin position="161"/>
        <end position="237"/>
    </location>
</feature>
<dbReference type="InterPro" id="IPR036527">
    <property type="entry name" value="SCP2_sterol-bd_dom_sf"/>
</dbReference>
<comment type="caution">
    <text evidence="3">The sequence shown here is derived from an EMBL/GenBank/DDBJ whole genome shotgun (WGS) entry which is preliminary data.</text>
</comment>
<dbReference type="Proteomes" id="UP000031419">
    <property type="component" value="Unassembled WGS sequence"/>
</dbReference>
<keyword evidence="4" id="KW-1185">Reference proteome</keyword>
<dbReference type="InterPro" id="IPR024344">
    <property type="entry name" value="MDMPI_metal-binding"/>
</dbReference>
<dbReference type="Gene3D" id="3.30.1050.20">
    <property type="match status" value="1"/>
</dbReference>
<gene>
    <name evidence="3" type="ORF">GU90_14005</name>
</gene>
<keyword evidence="3" id="KW-0670">Pyruvate</keyword>
<dbReference type="RefSeq" id="WP_029721978.1">
    <property type="nucleotide sequence ID" value="NZ_JNVU01000033.1"/>
</dbReference>
<dbReference type="Gene3D" id="1.20.120.450">
    <property type="entry name" value="dinb family like domain"/>
    <property type="match status" value="1"/>
</dbReference>
<name>A0A073B7X0_9PSEU</name>
<dbReference type="NCBIfam" id="TIGR03083">
    <property type="entry name" value="maleylpyruvate isomerase family mycothiol-dependent enzyme"/>
    <property type="match status" value="1"/>
</dbReference>
<dbReference type="InterPro" id="IPR017517">
    <property type="entry name" value="Maleyloyr_isom"/>
</dbReference>
<dbReference type="Pfam" id="PF07398">
    <property type="entry name" value="MDMPI_C"/>
    <property type="match status" value="1"/>
</dbReference>
<dbReference type="eggNOG" id="ENOG5031RF6">
    <property type="taxonomic scope" value="Bacteria"/>
</dbReference>
<dbReference type="AlphaFoldDB" id="A0A073B7X0"/>
<evidence type="ECO:0000313" key="3">
    <source>
        <dbReference type="EMBL" id="KEI43794.1"/>
    </source>
</evidence>
<dbReference type="Pfam" id="PF11716">
    <property type="entry name" value="MDMPI_N"/>
    <property type="match status" value="1"/>
</dbReference>
<sequence length="240" mass="27171">MNDPVLAQRLLWARRGTAYFARKLSELRDEEFDEQTRLPGWTRRHLIAHVGYNARAIARLVEWAATGVETPMYSSPQARAEEIEKGATLRPFALRALAEHAAVHLNVLWRDLPAERWSEKVRTAQGRIVPASETPWMRAREVWIHAVDLDNGASFHDFEPELLDALLADVTGLWQRKQQGPSLVLRPTDRESAEYRVEVEGSAPRAVRGSTADLVRWVTGRGAVELEADGGELPRLGRWL</sequence>
<dbReference type="GO" id="GO:0016853">
    <property type="term" value="F:isomerase activity"/>
    <property type="evidence" value="ECO:0007669"/>
    <property type="project" value="UniProtKB-KW"/>
</dbReference>
<dbReference type="SUPFAM" id="SSF109854">
    <property type="entry name" value="DinB/YfiT-like putative metalloenzymes"/>
    <property type="match status" value="1"/>
</dbReference>
<organism evidence="3 4">
    <name type="scientific">Saccharopolyspora rectivirgula</name>
    <dbReference type="NCBI Taxonomy" id="28042"/>
    <lineage>
        <taxon>Bacteria</taxon>
        <taxon>Bacillati</taxon>
        <taxon>Actinomycetota</taxon>
        <taxon>Actinomycetes</taxon>
        <taxon>Pseudonocardiales</taxon>
        <taxon>Pseudonocardiaceae</taxon>
        <taxon>Saccharopolyspora</taxon>
    </lineage>
</organism>
<dbReference type="SUPFAM" id="SSF55718">
    <property type="entry name" value="SCP-like"/>
    <property type="match status" value="1"/>
</dbReference>
<dbReference type="InterPro" id="IPR010872">
    <property type="entry name" value="MDMPI_C-term_domain"/>
</dbReference>
<evidence type="ECO:0000259" key="2">
    <source>
        <dbReference type="Pfam" id="PF11716"/>
    </source>
</evidence>
<keyword evidence="3" id="KW-0413">Isomerase</keyword>
<reference evidence="3 4" key="1">
    <citation type="submission" date="2014-06" db="EMBL/GenBank/DDBJ databases">
        <title>Saccharopolyspora rectivirgula DSM-43113 Genome sequencing.</title>
        <authorList>
            <person name="Barrera C."/>
            <person name="Millon L."/>
            <person name="Rognon B."/>
            <person name="Zaugg C."/>
            <person name="Monod M."/>
        </authorList>
    </citation>
    <scope>NUCLEOTIDE SEQUENCE [LARGE SCALE GENOMIC DNA]</scope>
    <source>
        <strain evidence="3 4">DSM 43113</strain>
    </source>
</reference>
<evidence type="ECO:0000259" key="1">
    <source>
        <dbReference type="Pfam" id="PF07398"/>
    </source>
</evidence>
<evidence type="ECO:0000313" key="4">
    <source>
        <dbReference type="Proteomes" id="UP000031419"/>
    </source>
</evidence>
<accession>A0A073B7X0</accession>
<feature type="domain" description="Mycothiol-dependent maleylpyruvate isomerase metal-binding" evidence="2">
    <location>
        <begin position="14"/>
        <end position="149"/>
    </location>
</feature>
<dbReference type="GO" id="GO:0046872">
    <property type="term" value="F:metal ion binding"/>
    <property type="evidence" value="ECO:0007669"/>
    <property type="project" value="InterPro"/>
</dbReference>